<protein>
    <submittedName>
        <fullName evidence="3">IS3 family transposase</fullName>
    </submittedName>
</protein>
<dbReference type="NCBIfam" id="NF033516">
    <property type="entry name" value="transpos_IS3"/>
    <property type="match status" value="1"/>
</dbReference>
<evidence type="ECO:0000259" key="2">
    <source>
        <dbReference type="PROSITE" id="PS50994"/>
    </source>
</evidence>
<dbReference type="InterPro" id="IPR001584">
    <property type="entry name" value="Integrase_cat-core"/>
</dbReference>
<dbReference type="PROSITE" id="PS50994">
    <property type="entry name" value="INTEGRASE"/>
    <property type="match status" value="1"/>
</dbReference>
<sequence length="281" mass="31591">MTATEGHPVQVAVRVLGVSESGFYAWRDRGPSARSVRHVLLTDTIRQIHAASNGVYGVRRVHAELTLGRGLRVWHGTVAMLMSRAGVKGIAGRPKWRRARPDLVSSDLVDRRFARQGLDQLWVTDITEHPTREGKVYCAVVLDVCSRRVVGWAIDSSPTAALTTNALGMAIDNREPNPGTVIHSDHGVQFGSWAFTRRAKESGLVPSMGSIGDCYDNAVIESFWSRMQVELLDRRRWRTRMELANAIFEYLEIFHNRQRRHSAIGWLIPVEFEKRLPSTVA</sequence>
<dbReference type="PANTHER" id="PTHR46889:SF4">
    <property type="entry name" value="TRANSPOSASE INSO FOR INSERTION SEQUENCE ELEMENT IS911B-RELATED"/>
    <property type="match status" value="1"/>
</dbReference>
<dbReference type="InterPro" id="IPR025948">
    <property type="entry name" value="HTH-like_dom"/>
</dbReference>
<dbReference type="Pfam" id="PF13276">
    <property type="entry name" value="HTH_21"/>
    <property type="match status" value="1"/>
</dbReference>
<reference evidence="3 4" key="1">
    <citation type="submission" date="2024-06" db="EMBL/GenBank/DDBJ databases">
        <authorList>
            <person name="Bataeva Y.V."/>
            <person name="Grigorian L.N."/>
            <person name="Solomentsev V.I."/>
        </authorList>
    </citation>
    <scope>NUCLEOTIDE SEQUENCE [LARGE SCALE GENOMIC DNA]</scope>
    <source>
        <strain evidence="4">SCPM-O-B-12605 (RCAM04882)</strain>
    </source>
</reference>
<evidence type="ECO:0000313" key="3">
    <source>
        <dbReference type="EMBL" id="MES0835613.1"/>
    </source>
</evidence>
<accession>A0ABV1ZX40</accession>
<comment type="caution">
    <text evidence="3">The sequence shown here is derived from an EMBL/GenBank/DDBJ whole genome shotgun (WGS) entry which is preliminary data.</text>
</comment>
<evidence type="ECO:0000313" key="4">
    <source>
        <dbReference type="Proteomes" id="UP001432401"/>
    </source>
</evidence>
<dbReference type="InterPro" id="IPR048020">
    <property type="entry name" value="Transpos_IS3"/>
</dbReference>
<keyword evidence="4" id="KW-1185">Reference proteome</keyword>
<gene>
    <name evidence="3" type="ORF">ABUK86_17680</name>
</gene>
<dbReference type="Pfam" id="PF00665">
    <property type="entry name" value="rve"/>
    <property type="match status" value="1"/>
</dbReference>
<dbReference type="Gene3D" id="3.30.420.10">
    <property type="entry name" value="Ribonuclease H-like superfamily/Ribonuclease H"/>
    <property type="match status" value="1"/>
</dbReference>
<dbReference type="InterPro" id="IPR050900">
    <property type="entry name" value="Transposase_IS3/IS150/IS904"/>
</dbReference>
<dbReference type="InterPro" id="IPR012337">
    <property type="entry name" value="RNaseH-like_sf"/>
</dbReference>
<organism evidence="3 4">
    <name type="scientific">Nocardiopsis tropica</name>
    <dbReference type="NCBI Taxonomy" id="109330"/>
    <lineage>
        <taxon>Bacteria</taxon>
        <taxon>Bacillati</taxon>
        <taxon>Actinomycetota</taxon>
        <taxon>Actinomycetes</taxon>
        <taxon>Streptosporangiales</taxon>
        <taxon>Nocardiopsidaceae</taxon>
        <taxon>Nocardiopsis</taxon>
    </lineage>
</organism>
<dbReference type="SUPFAM" id="SSF53098">
    <property type="entry name" value="Ribonuclease H-like"/>
    <property type="match status" value="1"/>
</dbReference>
<proteinExistence type="predicted"/>
<dbReference type="InterPro" id="IPR036397">
    <property type="entry name" value="RNaseH_sf"/>
</dbReference>
<comment type="function">
    <text evidence="1">Involved in the transposition of the insertion sequence.</text>
</comment>
<dbReference type="Pfam" id="PF13333">
    <property type="entry name" value="rve_2"/>
    <property type="match status" value="1"/>
</dbReference>
<name>A0ABV1ZX40_9ACTN</name>
<feature type="domain" description="Integrase catalytic" evidence="2">
    <location>
        <begin position="97"/>
        <end position="277"/>
    </location>
</feature>
<dbReference type="EMBL" id="JBEQNB010000009">
    <property type="protein sequence ID" value="MES0835613.1"/>
    <property type="molecule type" value="Genomic_DNA"/>
</dbReference>
<dbReference type="PANTHER" id="PTHR46889">
    <property type="entry name" value="TRANSPOSASE INSF FOR INSERTION SEQUENCE IS3B-RELATED"/>
    <property type="match status" value="1"/>
</dbReference>
<evidence type="ECO:0000256" key="1">
    <source>
        <dbReference type="ARBA" id="ARBA00002286"/>
    </source>
</evidence>
<dbReference type="Proteomes" id="UP001432401">
    <property type="component" value="Unassembled WGS sequence"/>
</dbReference>